<reference evidence="3" key="1">
    <citation type="submission" date="2016-10" db="EMBL/GenBank/DDBJ databases">
        <authorList>
            <person name="Varghese N."/>
            <person name="Submissions S."/>
        </authorList>
    </citation>
    <scope>NUCLEOTIDE SEQUENCE [LARGE SCALE GENOMIC DNA]</scope>
    <source>
        <strain evidence="3">CGMCC 1.6474</strain>
    </source>
</reference>
<keyword evidence="1" id="KW-1133">Transmembrane helix</keyword>
<gene>
    <name evidence="2" type="ORF">SAMN04488125_11640</name>
</gene>
<organism evidence="2 3">
    <name type="scientific">Methylorubrum salsuginis</name>
    <dbReference type="NCBI Taxonomy" id="414703"/>
    <lineage>
        <taxon>Bacteria</taxon>
        <taxon>Pseudomonadati</taxon>
        <taxon>Pseudomonadota</taxon>
        <taxon>Alphaproteobacteria</taxon>
        <taxon>Hyphomicrobiales</taxon>
        <taxon>Methylobacteriaceae</taxon>
        <taxon>Methylorubrum</taxon>
    </lineage>
</organism>
<protein>
    <submittedName>
        <fullName evidence="2">Uncharacterized protein</fullName>
    </submittedName>
</protein>
<evidence type="ECO:0000256" key="1">
    <source>
        <dbReference type="SAM" id="Phobius"/>
    </source>
</evidence>
<dbReference type="RefSeq" id="WP_091949281.1">
    <property type="nucleotide sequence ID" value="NZ_FOSV01000016.1"/>
</dbReference>
<dbReference type="AlphaFoldDB" id="A0A1I4I322"/>
<dbReference type="OrthoDB" id="8005845at2"/>
<keyword evidence="3" id="KW-1185">Reference proteome</keyword>
<name>A0A1I4I322_9HYPH</name>
<feature type="transmembrane region" description="Helical" evidence="1">
    <location>
        <begin position="39"/>
        <end position="61"/>
    </location>
</feature>
<dbReference type="EMBL" id="FOSV01000016">
    <property type="protein sequence ID" value="SFL48828.1"/>
    <property type="molecule type" value="Genomic_DNA"/>
</dbReference>
<proteinExistence type="predicted"/>
<keyword evidence="1" id="KW-0472">Membrane</keyword>
<sequence length="62" mass="6525">MTAAAQARHLSLSRLERAAGQAFGYEEHEPVAVSRGSLMFAHSGFALATVATALAATITYFV</sequence>
<accession>A0A1I4I322</accession>
<keyword evidence="1" id="KW-0812">Transmembrane</keyword>
<evidence type="ECO:0000313" key="3">
    <source>
        <dbReference type="Proteomes" id="UP000198804"/>
    </source>
</evidence>
<dbReference type="Proteomes" id="UP000198804">
    <property type="component" value="Unassembled WGS sequence"/>
</dbReference>
<evidence type="ECO:0000313" key="2">
    <source>
        <dbReference type="EMBL" id="SFL48828.1"/>
    </source>
</evidence>